<dbReference type="PANTHER" id="PTHR30466:SF11">
    <property type="entry name" value="FLAVIN-DEPENDENT MONOOXYGENASE, REDUCTASE SUBUNIT HSAB"/>
    <property type="match status" value="1"/>
</dbReference>
<organism evidence="4 5">
    <name type="scientific">Amnibacterium soli</name>
    <dbReference type="NCBI Taxonomy" id="1282736"/>
    <lineage>
        <taxon>Bacteria</taxon>
        <taxon>Bacillati</taxon>
        <taxon>Actinomycetota</taxon>
        <taxon>Actinomycetes</taxon>
        <taxon>Micrococcales</taxon>
        <taxon>Microbacteriaceae</taxon>
        <taxon>Amnibacterium</taxon>
    </lineage>
</organism>
<name>A0ABP8Z219_9MICO</name>
<accession>A0ABP8Z219</accession>
<dbReference type="Gene3D" id="2.30.110.10">
    <property type="entry name" value="Electron Transport, Fmn-binding Protein, Chain A"/>
    <property type="match status" value="1"/>
</dbReference>
<sequence length="162" mass="17178">MTETFDEATFRQVLARFATGVVVVTGATESGPAGLTCQSFSSLSLDPPLVLLSTARSSTTWPRIAATGRFAVNVLGADQQEVSNRFAVSGGDKFAEQGWRPGALGNPLLDGAIAHVECDIEATHDGGDHVIIVGRVRALEAPGLESRSPLVYYRSAYRTLVD</sequence>
<dbReference type="Pfam" id="PF01613">
    <property type="entry name" value="Flavin_Reduct"/>
    <property type="match status" value="1"/>
</dbReference>
<gene>
    <name evidence="4" type="ORF">GCM10025783_14870</name>
</gene>
<evidence type="ECO:0000256" key="2">
    <source>
        <dbReference type="ARBA" id="ARBA00023002"/>
    </source>
</evidence>
<dbReference type="InterPro" id="IPR012349">
    <property type="entry name" value="Split_barrel_FMN-bd"/>
</dbReference>
<dbReference type="SMART" id="SM00903">
    <property type="entry name" value="Flavin_Reduct"/>
    <property type="match status" value="1"/>
</dbReference>
<dbReference type="Proteomes" id="UP001500121">
    <property type="component" value="Unassembled WGS sequence"/>
</dbReference>
<dbReference type="SUPFAM" id="SSF50475">
    <property type="entry name" value="FMN-binding split barrel"/>
    <property type="match status" value="1"/>
</dbReference>
<keyword evidence="2" id="KW-0560">Oxidoreductase</keyword>
<dbReference type="EMBL" id="BAABLP010000002">
    <property type="protein sequence ID" value="GAA4744234.1"/>
    <property type="molecule type" value="Genomic_DNA"/>
</dbReference>
<evidence type="ECO:0000259" key="3">
    <source>
        <dbReference type="SMART" id="SM00903"/>
    </source>
</evidence>
<protein>
    <submittedName>
        <fullName evidence="4">Flavin reductase family protein</fullName>
    </submittedName>
</protein>
<reference evidence="5" key="1">
    <citation type="journal article" date="2019" name="Int. J. Syst. Evol. Microbiol.">
        <title>The Global Catalogue of Microorganisms (GCM) 10K type strain sequencing project: providing services to taxonomists for standard genome sequencing and annotation.</title>
        <authorList>
            <consortium name="The Broad Institute Genomics Platform"/>
            <consortium name="The Broad Institute Genome Sequencing Center for Infectious Disease"/>
            <person name="Wu L."/>
            <person name="Ma J."/>
        </authorList>
    </citation>
    <scope>NUCLEOTIDE SEQUENCE [LARGE SCALE GENOMIC DNA]</scope>
    <source>
        <strain evidence="5">JCM 19015</strain>
    </source>
</reference>
<dbReference type="PANTHER" id="PTHR30466">
    <property type="entry name" value="FLAVIN REDUCTASE"/>
    <property type="match status" value="1"/>
</dbReference>
<evidence type="ECO:0000256" key="1">
    <source>
        <dbReference type="ARBA" id="ARBA00008898"/>
    </source>
</evidence>
<feature type="domain" description="Flavin reductase like" evidence="3">
    <location>
        <begin position="14"/>
        <end position="159"/>
    </location>
</feature>
<comment type="similarity">
    <text evidence="1">Belongs to the non-flavoprotein flavin reductase family.</text>
</comment>
<evidence type="ECO:0000313" key="5">
    <source>
        <dbReference type="Proteomes" id="UP001500121"/>
    </source>
</evidence>
<keyword evidence="5" id="KW-1185">Reference proteome</keyword>
<dbReference type="InterPro" id="IPR050268">
    <property type="entry name" value="NADH-dep_flavin_reductase"/>
</dbReference>
<comment type="caution">
    <text evidence="4">The sequence shown here is derived from an EMBL/GenBank/DDBJ whole genome shotgun (WGS) entry which is preliminary data.</text>
</comment>
<dbReference type="InterPro" id="IPR002563">
    <property type="entry name" value="Flavin_Rdtase-like_dom"/>
</dbReference>
<evidence type="ECO:0000313" key="4">
    <source>
        <dbReference type="EMBL" id="GAA4744234.1"/>
    </source>
</evidence>
<proteinExistence type="inferred from homology"/>